<dbReference type="InterPro" id="IPR050839">
    <property type="entry name" value="Rho-assoc_Ser/Thr_Kinase"/>
</dbReference>
<proteinExistence type="inferred from homology"/>
<comment type="caution">
    <text evidence="14">The sequence shown here is derived from an EMBL/GenBank/DDBJ whole genome shotgun (WGS) entry which is preliminary data.</text>
</comment>
<dbReference type="InterPro" id="IPR000961">
    <property type="entry name" value="AGC-kinase_C"/>
</dbReference>
<evidence type="ECO:0000313" key="14">
    <source>
        <dbReference type="EMBL" id="RSH82165.1"/>
    </source>
</evidence>
<organism evidence="14 15">
    <name type="scientific">Saitozyma podzolica</name>
    <dbReference type="NCBI Taxonomy" id="1890683"/>
    <lineage>
        <taxon>Eukaryota</taxon>
        <taxon>Fungi</taxon>
        <taxon>Dikarya</taxon>
        <taxon>Basidiomycota</taxon>
        <taxon>Agaricomycotina</taxon>
        <taxon>Tremellomycetes</taxon>
        <taxon>Tremellales</taxon>
        <taxon>Trimorphomycetaceae</taxon>
        <taxon>Saitozyma</taxon>
    </lineage>
</organism>
<evidence type="ECO:0000256" key="9">
    <source>
        <dbReference type="ARBA" id="ARBA00047899"/>
    </source>
</evidence>
<dbReference type="SMART" id="SM00133">
    <property type="entry name" value="S_TK_X"/>
    <property type="match status" value="1"/>
</dbReference>
<name>A0A427XTN6_9TREE</name>
<dbReference type="PANTHER" id="PTHR22988">
    <property type="entry name" value="MYOTONIC DYSTROPHY S/T KINASE-RELATED"/>
    <property type="match status" value="1"/>
</dbReference>
<keyword evidence="4" id="KW-0808">Transferase</keyword>
<dbReference type="STRING" id="1890683.A0A427XTN6"/>
<dbReference type="GO" id="GO:0005524">
    <property type="term" value="F:ATP binding"/>
    <property type="evidence" value="ECO:0007669"/>
    <property type="project" value="UniProtKB-KW"/>
</dbReference>
<evidence type="ECO:0000256" key="8">
    <source>
        <dbReference type="ARBA" id="ARBA00038271"/>
    </source>
</evidence>
<dbReference type="Gene3D" id="1.10.510.10">
    <property type="entry name" value="Transferase(Phosphotransferase) domain 1"/>
    <property type="match status" value="2"/>
</dbReference>
<comment type="similarity">
    <text evidence="8">Belongs to the protein kinase superfamily. STE Ser/Thr protein kinase family. COT1 subfamily.</text>
</comment>
<dbReference type="Proteomes" id="UP000279259">
    <property type="component" value="Unassembled WGS sequence"/>
</dbReference>
<evidence type="ECO:0000256" key="11">
    <source>
        <dbReference type="SAM" id="MobiDB-lite"/>
    </source>
</evidence>
<evidence type="ECO:0000256" key="5">
    <source>
        <dbReference type="ARBA" id="ARBA00022741"/>
    </source>
</evidence>
<dbReference type="EMBL" id="RSCD01000028">
    <property type="protein sequence ID" value="RSH82165.1"/>
    <property type="molecule type" value="Genomic_DNA"/>
</dbReference>
<feature type="compositionally biased region" description="Gly residues" evidence="11">
    <location>
        <begin position="259"/>
        <end position="273"/>
    </location>
</feature>
<evidence type="ECO:0000256" key="10">
    <source>
        <dbReference type="ARBA" id="ARBA00048679"/>
    </source>
</evidence>
<sequence length="285" mass="31054">MRRCKPPEVIRGQGYGFSCDWWSLGVIMYESLYGFPPFVSSSRHITRQKILNWKNTLKFPPHPRLSPECTDLMTRLLCEPEDRLGSNLGGTAGRASVLTVRDSGFTSIRGNGSNFGGLGSDGAERIKGHVWFQGIDWDNLHRMDPPYHPDLAFDDDTKHFDEDIPDEPLAPANGAARDATKDPLLGDKTHGAHLLEIRKSLAFKGWTFKAPQVTEKRYGHMSYISNGGSEPSTDEGSVETVQQGLSGRSHLREESEVVGGLGGPGGMGGMGGVGAGTVRMRALSL</sequence>
<accession>A0A427XTN6</accession>
<feature type="region of interest" description="Disordered" evidence="11">
    <location>
        <begin position="159"/>
        <end position="184"/>
    </location>
</feature>
<reference evidence="14 15" key="1">
    <citation type="submission" date="2018-11" db="EMBL/GenBank/DDBJ databases">
        <title>Genome sequence of Saitozyma podzolica DSM 27192.</title>
        <authorList>
            <person name="Aliyu H."/>
            <person name="Gorte O."/>
            <person name="Ochsenreither K."/>
        </authorList>
    </citation>
    <scope>NUCLEOTIDE SEQUENCE [LARGE SCALE GENOMIC DNA]</scope>
    <source>
        <strain evidence="14 15">DSM 27192</strain>
    </source>
</reference>
<dbReference type="PROSITE" id="PS50011">
    <property type="entry name" value="PROTEIN_KINASE_DOM"/>
    <property type="match status" value="1"/>
</dbReference>
<evidence type="ECO:0000259" key="12">
    <source>
        <dbReference type="PROSITE" id="PS50011"/>
    </source>
</evidence>
<dbReference type="OrthoDB" id="3638488at2759"/>
<protein>
    <recommendedName>
        <fullName evidence="1">non-specific serine/threonine protein kinase</fullName>
        <ecNumber evidence="1">2.7.11.1</ecNumber>
    </recommendedName>
</protein>
<evidence type="ECO:0000256" key="4">
    <source>
        <dbReference type="ARBA" id="ARBA00022679"/>
    </source>
</evidence>
<comment type="catalytic activity">
    <reaction evidence="10">
        <text>L-seryl-[protein] + ATP = O-phospho-L-seryl-[protein] + ADP + H(+)</text>
        <dbReference type="Rhea" id="RHEA:17989"/>
        <dbReference type="Rhea" id="RHEA-COMP:9863"/>
        <dbReference type="Rhea" id="RHEA-COMP:11604"/>
        <dbReference type="ChEBI" id="CHEBI:15378"/>
        <dbReference type="ChEBI" id="CHEBI:29999"/>
        <dbReference type="ChEBI" id="CHEBI:30616"/>
        <dbReference type="ChEBI" id="CHEBI:83421"/>
        <dbReference type="ChEBI" id="CHEBI:456216"/>
        <dbReference type="EC" id="2.7.11.1"/>
    </reaction>
</comment>
<dbReference type="InterPro" id="IPR011009">
    <property type="entry name" value="Kinase-like_dom_sf"/>
</dbReference>
<keyword evidence="3" id="KW-0597">Phosphoprotein</keyword>
<keyword evidence="7" id="KW-0067">ATP-binding</keyword>
<dbReference type="PROSITE" id="PS51285">
    <property type="entry name" value="AGC_KINASE_CTER"/>
    <property type="match status" value="1"/>
</dbReference>
<gene>
    <name evidence="14" type="ORF">EHS25_006098</name>
</gene>
<dbReference type="EC" id="2.7.11.1" evidence="1"/>
<dbReference type="Pfam" id="PF00069">
    <property type="entry name" value="Pkinase"/>
    <property type="match status" value="1"/>
</dbReference>
<evidence type="ECO:0000256" key="7">
    <source>
        <dbReference type="ARBA" id="ARBA00022840"/>
    </source>
</evidence>
<dbReference type="SUPFAM" id="SSF56112">
    <property type="entry name" value="Protein kinase-like (PK-like)"/>
    <property type="match status" value="1"/>
</dbReference>
<keyword evidence="6" id="KW-0418">Kinase</keyword>
<dbReference type="GO" id="GO:0004674">
    <property type="term" value="F:protein serine/threonine kinase activity"/>
    <property type="evidence" value="ECO:0007669"/>
    <property type="project" value="UniProtKB-KW"/>
</dbReference>
<keyword evidence="5" id="KW-0547">Nucleotide-binding</keyword>
<evidence type="ECO:0000256" key="2">
    <source>
        <dbReference type="ARBA" id="ARBA00022527"/>
    </source>
</evidence>
<evidence type="ECO:0000256" key="1">
    <source>
        <dbReference type="ARBA" id="ARBA00012513"/>
    </source>
</evidence>
<dbReference type="AlphaFoldDB" id="A0A427XTN6"/>
<dbReference type="InterPro" id="IPR000719">
    <property type="entry name" value="Prot_kinase_dom"/>
</dbReference>
<feature type="domain" description="Protein kinase" evidence="12">
    <location>
        <begin position="1"/>
        <end position="98"/>
    </location>
</feature>
<evidence type="ECO:0000256" key="3">
    <source>
        <dbReference type="ARBA" id="ARBA00022553"/>
    </source>
</evidence>
<feature type="region of interest" description="Disordered" evidence="11">
    <location>
        <begin position="244"/>
        <end position="273"/>
    </location>
</feature>
<dbReference type="Gene3D" id="3.30.200.20">
    <property type="entry name" value="Phosphorylase Kinase, domain 1"/>
    <property type="match status" value="1"/>
</dbReference>
<evidence type="ECO:0000256" key="6">
    <source>
        <dbReference type="ARBA" id="ARBA00022777"/>
    </source>
</evidence>
<dbReference type="PANTHER" id="PTHR22988:SF76">
    <property type="entry name" value="CHROMOSOME UNDETERMINED SCAFFOLD_135, WHOLE GENOME SHOTGUN SEQUENCE"/>
    <property type="match status" value="1"/>
</dbReference>
<keyword evidence="15" id="KW-1185">Reference proteome</keyword>
<evidence type="ECO:0000313" key="15">
    <source>
        <dbReference type="Proteomes" id="UP000279259"/>
    </source>
</evidence>
<evidence type="ECO:0000259" key="13">
    <source>
        <dbReference type="PROSITE" id="PS51285"/>
    </source>
</evidence>
<comment type="catalytic activity">
    <reaction evidence="9">
        <text>L-threonyl-[protein] + ATP = O-phospho-L-threonyl-[protein] + ADP + H(+)</text>
        <dbReference type="Rhea" id="RHEA:46608"/>
        <dbReference type="Rhea" id="RHEA-COMP:11060"/>
        <dbReference type="Rhea" id="RHEA-COMP:11605"/>
        <dbReference type="ChEBI" id="CHEBI:15378"/>
        <dbReference type="ChEBI" id="CHEBI:30013"/>
        <dbReference type="ChEBI" id="CHEBI:30616"/>
        <dbReference type="ChEBI" id="CHEBI:61977"/>
        <dbReference type="ChEBI" id="CHEBI:456216"/>
        <dbReference type="EC" id="2.7.11.1"/>
    </reaction>
</comment>
<keyword evidence="2" id="KW-0723">Serine/threonine-protein kinase</keyword>
<feature type="domain" description="AGC-kinase C-terminal" evidence="13">
    <location>
        <begin position="133"/>
        <end position="218"/>
    </location>
</feature>